<evidence type="ECO:0000256" key="4">
    <source>
        <dbReference type="ARBA" id="ARBA00022475"/>
    </source>
</evidence>
<feature type="transmembrane region" description="Helical" evidence="8">
    <location>
        <begin position="161"/>
        <end position="181"/>
    </location>
</feature>
<protein>
    <submittedName>
        <fullName evidence="9">Iron ABC transporter permease</fullName>
    </submittedName>
</protein>
<keyword evidence="5 8" id="KW-0812">Transmembrane</keyword>
<feature type="transmembrane region" description="Helical" evidence="8">
    <location>
        <begin position="201"/>
        <end position="222"/>
    </location>
</feature>
<feature type="transmembrane region" description="Helical" evidence="8">
    <location>
        <begin position="9"/>
        <end position="28"/>
    </location>
</feature>
<dbReference type="Gene3D" id="1.10.3470.10">
    <property type="entry name" value="ABC transporter involved in vitamin B12 uptake, BtuC"/>
    <property type="match status" value="1"/>
</dbReference>
<organism evidence="9 10">
    <name type="scientific">Robertmurraya siralis</name>
    <dbReference type="NCBI Taxonomy" id="77777"/>
    <lineage>
        <taxon>Bacteria</taxon>
        <taxon>Bacillati</taxon>
        <taxon>Bacillota</taxon>
        <taxon>Bacilli</taxon>
        <taxon>Bacillales</taxon>
        <taxon>Bacillaceae</taxon>
        <taxon>Robertmurraya</taxon>
    </lineage>
</organism>
<evidence type="ECO:0000256" key="1">
    <source>
        <dbReference type="ARBA" id="ARBA00004651"/>
    </source>
</evidence>
<keyword evidence="3" id="KW-0813">Transport</keyword>
<gene>
    <name evidence="9" type="ORF">J27TS8_32710</name>
</gene>
<feature type="transmembrane region" description="Helical" evidence="8">
    <location>
        <begin position="125"/>
        <end position="149"/>
    </location>
</feature>
<feature type="transmembrane region" description="Helical" evidence="8">
    <location>
        <begin position="94"/>
        <end position="113"/>
    </location>
</feature>
<dbReference type="RefSeq" id="WP_212934101.1">
    <property type="nucleotide sequence ID" value="NZ_BORC01000005.1"/>
</dbReference>
<dbReference type="PANTHER" id="PTHR30472:SF23">
    <property type="entry name" value="IRON-UPTAKE SYSTEM PERMEASE PROTEIN FEUC"/>
    <property type="match status" value="1"/>
</dbReference>
<dbReference type="Proteomes" id="UP000682111">
    <property type="component" value="Unassembled WGS sequence"/>
</dbReference>
<dbReference type="InterPro" id="IPR000522">
    <property type="entry name" value="ABC_transptr_permease_BtuC"/>
</dbReference>
<accession>A0A919WK67</accession>
<keyword evidence="6 8" id="KW-1133">Transmembrane helix</keyword>
<proteinExistence type="inferred from homology"/>
<keyword evidence="7 8" id="KW-0472">Membrane</keyword>
<evidence type="ECO:0000313" key="10">
    <source>
        <dbReference type="Proteomes" id="UP000682111"/>
    </source>
</evidence>
<reference evidence="9" key="1">
    <citation type="submission" date="2021-03" db="EMBL/GenBank/DDBJ databases">
        <title>Antimicrobial resistance genes in bacteria isolated from Japanese honey, and their potential for conferring macrolide and lincosamide resistance in the American foulbrood pathogen Paenibacillus larvae.</title>
        <authorList>
            <person name="Okamoto M."/>
            <person name="Kumagai M."/>
            <person name="Kanamori H."/>
            <person name="Takamatsu D."/>
        </authorList>
    </citation>
    <scope>NUCLEOTIDE SEQUENCE</scope>
    <source>
        <strain evidence="9">J27TS8</strain>
    </source>
</reference>
<sequence length="342" mass="37414">MPKPKQGRFIFTIIVTLIIIFLGFYLHVTNGMFDMSLIEVINTLIGIEDNEKFRLVIFELRLPRIIIAILVGIGLALAGCVLQGITKNDLADPGILGINAGAGAAVVFFMFFFQFQAVRTDGSEWLNIMMMPIFGLVGGTIAAAIIFVLSYKNGRLDVQRLLLTGIAINSGFGALSLYLSLKMNEKDFESAALWQAGAIYNANWIFIVSMLPWIIILGIYIYRKSYLLDYFQLEDNTVVSLGIRLEREKVLLLLASVGLVSACVSVSGSIGFIGLMAPHIARQLVGIKHRLVVPVSALTGAALLVFSDFIGKTLFAPSELAVGIVVSIIGIPYFLYLLVKAR</sequence>
<keyword evidence="10" id="KW-1185">Reference proteome</keyword>
<dbReference type="AlphaFoldDB" id="A0A919WK67"/>
<keyword evidence="4" id="KW-1003">Cell membrane</keyword>
<name>A0A919WK67_9BACI</name>
<comment type="caution">
    <text evidence="9">The sequence shown here is derived from an EMBL/GenBank/DDBJ whole genome shotgun (WGS) entry which is preliminary data.</text>
</comment>
<evidence type="ECO:0000256" key="2">
    <source>
        <dbReference type="ARBA" id="ARBA00007935"/>
    </source>
</evidence>
<feature type="transmembrane region" description="Helical" evidence="8">
    <location>
        <begin position="250"/>
        <end position="276"/>
    </location>
</feature>
<dbReference type="InterPro" id="IPR037294">
    <property type="entry name" value="ABC_BtuC-like"/>
</dbReference>
<feature type="transmembrane region" description="Helical" evidence="8">
    <location>
        <begin position="320"/>
        <end position="339"/>
    </location>
</feature>
<dbReference type="PANTHER" id="PTHR30472">
    <property type="entry name" value="FERRIC ENTEROBACTIN TRANSPORT SYSTEM PERMEASE PROTEIN"/>
    <property type="match status" value="1"/>
</dbReference>
<evidence type="ECO:0000256" key="3">
    <source>
        <dbReference type="ARBA" id="ARBA00022448"/>
    </source>
</evidence>
<evidence type="ECO:0000313" key="9">
    <source>
        <dbReference type="EMBL" id="GIN63278.1"/>
    </source>
</evidence>
<dbReference type="CDD" id="cd06550">
    <property type="entry name" value="TM_ABC_iron-siderophores_like"/>
    <property type="match status" value="1"/>
</dbReference>
<evidence type="ECO:0000256" key="8">
    <source>
        <dbReference type="SAM" id="Phobius"/>
    </source>
</evidence>
<dbReference type="GO" id="GO:0005886">
    <property type="term" value="C:plasma membrane"/>
    <property type="evidence" value="ECO:0007669"/>
    <property type="project" value="UniProtKB-SubCell"/>
</dbReference>
<evidence type="ECO:0000256" key="7">
    <source>
        <dbReference type="ARBA" id="ARBA00023136"/>
    </source>
</evidence>
<dbReference type="FunFam" id="1.10.3470.10:FF:000001">
    <property type="entry name" value="Vitamin B12 ABC transporter permease BtuC"/>
    <property type="match status" value="1"/>
</dbReference>
<feature type="transmembrane region" description="Helical" evidence="8">
    <location>
        <begin position="62"/>
        <end position="82"/>
    </location>
</feature>
<dbReference type="GO" id="GO:0022857">
    <property type="term" value="F:transmembrane transporter activity"/>
    <property type="evidence" value="ECO:0007669"/>
    <property type="project" value="InterPro"/>
</dbReference>
<dbReference type="GO" id="GO:0033214">
    <property type="term" value="P:siderophore-iron import into cell"/>
    <property type="evidence" value="ECO:0007669"/>
    <property type="project" value="TreeGrafter"/>
</dbReference>
<comment type="similarity">
    <text evidence="2">Belongs to the binding-protein-dependent transport system permease family. FecCD subfamily.</text>
</comment>
<dbReference type="EMBL" id="BORC01000005">
    <property type="protein sequence ID" value="GIN63278.1"/>
    <property type="molecule type" value="Genomic_DNA"/>
</dbReference>
<evidence type="ECO:0000256" key="5">
    <source>
        <dbReference type="ARBA" id="ARBA00022692"/>
    </source>
</evidence>
<evidence type="ECO:0000256" key="6">
    <source>
        <dbReference type="ARBA" id="ARBA00022989"/>
    </source>
</evidence>
<comment type="subcellular location">
    <subcellularLocation>
        <location evidence="1">Cell membrane</location>
        <topology evidence="1">Multi-pass membrane protein</topology>
    </subcellularLocation>
</comment>
<dbReference type="SUPFAM" id="SSF81345">
    <property type="entry name" value="ABC transporter involved in vitamin B12 uptake, BtuC"/>
    <property type="match status" value="1"/>
</dbReference>
<dbReference type="Pfam" id="PF01032">
    <property type="entry name" value="FecCD"/>
    <property type="match status" value="1"/>
</dbReference>